<sequence length="160" mass="17790">MSSNQVNRSDEKKRIDRLADQACAKKGVILLLQGRDGMTCWMELQMYMLQHNTITVIPLSAVGQLLPTIENLRGHCDSGTKYCHESDEQQIRGRIVGNCVRGRPLANHQIAKVMSLIKGRLSQLAAQVKTDEGKEAICNVLGKEDGLRMIAYFVDGPKPL</sequence>
<accession>A0A8K0JCC9</accession>
<gene>
    <name evidence="1" type="ORF">E4U42_004872</name>
</gene>
<comment type="caution">
    <text evidence="1">The sequence shown here is derived from an EMBL/GenBank/DDBJ whole genome shotgun (WGS) entry which is preliminary data.</text>
</comment>
<keyword evidence="2" id="KW-1185">Reference proteome</keyword>
<dbReference type="OrthoDB" id="2129069at2759"/>
<organism evidence="1 2">
    <name type="scientific">Claviceps africana</name>
    <dbReference type="NCBI Taxonomy" id="83212"/>
    <lineage>
        <taxon>Eukaryota</taxon>
        <taxon>Fungi</taxon>
        <taxon>Dikarya</taxon>
        <taxon>Ascomycota</taxon>
        <taxon>Pezizomycotina</taxon>
        <taxon>Sordariomycetes</taxon>
        <taxon>Hypocreomycetidae</taxon>
        <taxon>Hypocreales</taxon>
        <taxon>Clavicipitaceae</taxon>
        <taxon>Claviceps</taxon>
    </lineage>
</organism>
<dbReference type="EMBL" id="SRPY01000044">
    <property type="protein sequence ID" value="KAG5929713.1"/>
    <property type="molecule type" value="Genomic_DNA"/>
</dbReference>
<proteinExistence type="predicted"/>
<reference evidence="1" key="1">
    <citation type="journal article" date="2020" name="bioRxiv">
        <title>Whole genome comparisons of ergot fungi reveals the divergence and evolution of species within the genus Claviceps are the result of varying mechanisms driving genome evolution and host range expansion.</title>
        <authorList>
            <person name="Wyka S.A."/>
            <person name="Mondo S.J."/>
            <person name="Liu M."/>
            <person name="Dettman J."/>
            <person name="Nalam V."/>
            <person name="Broders K.D."/>
        </authorList>
    </citation>
    <scope>NUCLEOTIDE SEQUENCE</scope>
    <source>
        <strain evidence="1">CCC 489</strain>
    </source>
</reference>
<protein>
    <submittedName>
        <fullName evidence="1">Uncharacterized protein</fullName>
    </submittedName>
</protein>
<dbReference type="Proteomes" id="UP000811619">
    <property type="component" value="Unassembled WGS sequence"/>
</dbReference>
<dbReference type="AlphaFoldDB" id="A0A8K0JCC9"/>
<name>A0A8K0JCC9_9HYPO</name>
<evidence type="ECO:0000313" key="2">
    <source>
        <dbReference type="Proteomes" id="UP000811619"/>
    </source>
</evidence>
<evidence type="ECO:0000313" key="1">
    <source>
        <dbReference type="EMBL" id="KAG5929713.1"/>
    </source>
</evidence>